<dbReference type="SUPFAM" id="SSF52540">
    <property type="entry name" value="P-loop containing nucleoside triphosphate hydrolases"/>
    <property type="match status" value="1"/>
</dbReference>
<dbReference type="Proteomes" id="UP001152320">
    <property type="component" value="Chromosome 12"/>
</dbReference>
<reference evidence="4" key="1">
    <citation type="submission" date="2021-10" db="EMBL/GenBank/DDBJ databases">
        <title>Tropical sea cucumber genome reveals ecological adaptation and Cuvierian tubules defense mechanism.</title>
        <authorList>
            <person name="Chen T."/>
        </authorList>
    </citation>
    <scope>NUCLEOTIDE SEQUENCE</scope>
    <source>
        <strain evidence="4">Nanhai2018</strain>
        <tissue evidence="4">Muscle</tissue>
    </source>
</reference>
<dbReference type="InterPro" id="IPR027417">
    <property type="entry name" value="P-loop_NTPase"/>
</dbReference>
<gene>
    <name evidence="4" type="ORF">HOLleu_24878</name>
</gene>
<evidence type="ECO:0000256" key="1">
    <source>
        <dbReference type="ARBA" id="ARBA00005771"/>
    </source>
</evidence>
<sequence length="276" mass="31501">MRSSKFKFRPPQKTGYPPPRTHWINEVVQLILHDGDPTKLGLNHRRVCLELQDAKDLPLVDKLKPTVELVKNDPPRRVLMTHLGPSYLSKETWTKRIPLIYIYRDPRDAAISLYNFLANSTDGGDPVLQNITFDMFLHTFVSGEVGFGSWCDHALGYEKLAAKGENILFVTYEDMKKDMSSVIKSIANHIGHEVNEKVTADVVANTTVEAMRRNYVETAKSQDDNSANLSIFINKGTAGKWKTDFSDETWKKLNEAFKERVKDTTHAKNYFSYQSC</sequence>
<dbReference type="InterPro" id="IPR000863">
    <property type="entry name" value="Sulfotransferase_dom"/>
</dbReference>
<name>A0A9Q1BS07_HOLLE</name>
<comment type="caution">
    <text evidence="4">The sequence shown here is derived from an EMBL/GenBank/DDBJ whole genome shotgun (WGS) entry which is preliminary data.</text>
</comment>
<evidence type="ECO:0000313" key="5">
    <source>
        <dbReference type="Proteomes" id="UP001152320"/>
    </source>
</evidence>
<dbReference type="EMBL" id="JAIZAY010000012">
    <property type="protein sequence ID" value="KAJ8031628.1"/>
    <property type="molecule type" value="Genomic_DNA"/>
</dbReference>
<dbReference type="AlphaFoldDB" id="A0A9Q1BS07"/>
<dbReference type="GO" id="GO:0008146">
    <property type="term" value="F:sulfotransferase activity"/>
    <property type="evidence" value="ECO:0007669"/>
    <property type="project" value="InterPro"/>
</dbReference>
<keyword evidence="5" id="KW-1185">Reference proteome</keyword>
<evidence type="ECO:0000259" key="3">
    <source>
        <dbReference type="Pfam" id="PF00685"/>
    </source>
</evidence>
<comment type="similarity">
    <text evidence="1">Belongs to the sulfotransferase 1 family.</text>
</comment>
<dbReference type="PANTHER" id="PTHR11783">
    <property type="entry name" value="SULFOTRANSFERASE SULT"/>
    <property type="match status" value="1"/>
</dbReference>
<feature type="domain" description="Sulfotransferase" evidence="3">
    <location>
        <begin position="21"/>
        <end position="264"/>
    </location>
</feature>
<dbReference type="Pfam" id="PF00685">
    <property type="entry name" value="Sulfotransfer_1"/>
    <property type="match status" value="1"/>
</dbReference>
<keyword evidence="2" id="KW-0808">Transferase</keyword>
<accession>A0A9Q1BS07</accession>
<proteinExistence type="inferred from homology"/>
<evidence type="ECO:0000313" key="4">
    <source>
        <dbReference type="EMBL" id="KAJ8031628.1"/>
    </source>
</evidence>
<dbReference type="OrthoDB" id="205623at2759"/>
<protein>
    <submittedName>
        <fullName evidence="4">Sulfotransferase family cytosolic 1B member 1</fullName>
    </submittedName>
</protein>
<dbReference type="Gene3D" id="3.40.50.300">
    <property type="entry name" value="P-loop containing nucleotide triphosphate hydrolases"/>
    <property type="match status" value="1"/>
</dbReference>
<organism evidence="4 5">
    <name type="scientific">Holothuria leucospilota</name>
    <name type="common">Black long sea cucumber</name>
    <name type="synonym">Mertensiothuria leucospilota</name>
    <dbReference type="NCBI Taxonomy" id="206669"/>
    <lineage>
        <taxon>Eukaryota</taxon>
        <taxon>Metazoa</taxon>
        <taxon>Echinodermata</taxon>
        <taxon>Eleutherozoa</taxon>
        <taxon>Echinozoa</taxon>
        <taxon>Holothuroidea</taxon>
        <taxon>Aspidochirotacea</taxon>
        <taxon>Aspidochirotida</taxon>
        <taxon>Holothuriidae</taxon>
        <taxon>Holothuria</taxon>
    </lineage>
</organism>
<evidence type="ECO:0000256" key="2">
    <source>
        <dbReference type="ARBA" id="ARBA00022679"/>
    </source>
</evidence>